<dbReference type="PANTHER" id="PTHR31286:SF55">
    <property type="entry name" value="DUF4283 DOMAIN-CONTAINING PROTEIN"/>
    <property type="match status" value="1"/>
</dbReference>
<dbReference type="RefSeq" id="XP_019084026.1">
    <property type="nucleotide sequence ID" value="XM_019228481.1"/>
</dbReference>
<dbReference type="PANTHER" id="PTHR31286">
    <property type="entry name" value="GLYCINE-RICH CELL WALL STRUCTURAL PROTEIN 1.8-LIKE"/>
    <property type="match status" value="1"/>
</dbReference>
<dbReference type="Proteomes" id="UP000694864">
    <property type="component" value="Chromosome 8"/>
</dbReference>
<dbReference type="Pfam" id="PF14111">
    <property type="entry name" value="DUF4283"/>
    <property type="match status" value="1"/>
</dbReference>
<keyword evidence="2" id="KW-1185">Reference proteome</keyword>
<evidence type="ECO:0000313" key="3">
    <source>
        <dbReference type="RefSeq" id="XP_010421794.1"/>
    </source>
</evidence>
<dbReference type="InterPro" id="IPR036875">
    <property type="entry name" value="Znf_CCHC_sf"/>
</dbReference>
<reference evidence="2" key="2">
    <citation type="journal article" date="2014" name="Nat. Commun.">
        <title>The emerging biofuel crop Camelina sativa retains a highly undifferentiated hexaploid genome structure.</title>
        <authorList>
            <person name="Kagale S."/>
            <person name="Koh C."/>
            <person name="Nixon J."/>
            <person name="Bollina V."/>
            <person name="Clarke W.E."/>
            <person name="Tuteja R."/>
            <person name="Spillane C."/>
            <person name="Robinson S.J."/>
            <person name="Links M.G."/>
            <person name="Clarke C."/>
            <person name="Higgins E.E."/>
            <person name="Huebert T."/>
            <person name="Sharpe A.G."/>
            <person name="Parkin I.A."/>
        </authorList>
    </citation>
    <scope>NUCLEOTIDE SEQUENCE [LARGE SCALE GENOMIC DNA]</scope>
    <source>
        <strain evidence="2">r\DH55</strain>
    </source>
</reference>
<dbReference type="SUPFAM" id="SSF57756">
    <property type="entry name" value="Retrovirus zinc finger-like domains"/>
    <property type="match status" value="1"/>
</dbReference>
<evidence type="ECO:0000313" key="2">
    <source>
        <dbReference type="Proteomes" id="UP000694864"/>
    </source>
</evidence>
<accession>A0ABM1QB88</accession>
<feature type="domain" description="DUF4283" evidence="1">
    <location>
        <begin position="1"/>
        <end position="43"/>
    </location>
</feature>
<dbReference type="GeneID" id="104707195"/>
<reference evidence="3 4" key="3">
    <citation type="submission" date="2025-05" db="UniProtKB">
        <authorList>
            <consortium name="RefSeq"/>
        </authorList>
    </citation>
    <scope>IDENTIFICATION</scope>
    <source>
        <tissue evidence="3 4">Leaf</tissue>
    </source>
</reference>
<gene>
    <name evidence="3 4" type="primary">LOC104707195</name>
</gene>
<proteinExistence type="predicted"/>
<protein>
    <submittedName>
        <fullName evidence="3 4">Uncharacterized protein LOC104707195</fullName>
    </submittedName>
</protein>
<reference evidence="2" key="1">
    <citation type="journal article" date="1997" name="Nucleic Acids Res.">
        <title>tRNAscan-SE: a program for improved detection of transfer RNA genes in genomic sequence.</title>
        <authorList>
            <person name="Lowe T.M."/>
            <person name="Eddy S.R."/>
        </authorList>
    </citation>
    <scope>NUCLEOTIDE SEQUENCE [LARGE SCALE GENOMIC DNA]</scope>
    <source>
        <strain evidence="2">r\DH55</strain>
    </source>
</reference>
<evidence type="ECO:0000259" key="1">
    <source>
        <dbReference type="Pfam" id="PF14111"/>
    </source>
</evidence>
<organism evidence="2 4">
    <name type="scientific">Camelina sativa</name>
    <name type="common">False flax</name>
    <name type="synonym">Myagrum sativum</name>
    <dbReference type="NCBI Taxonomy" id="90675"/>
    <lineage>
        <taxon>Eukaryota</taxon>
        <taxon>Viridiplantae</taxon>
        <taxon>Streptophyta</taxon>
        <taxon>Embryophyta</taxon>
        <taxon>Tracheophyta</taxon>
        <taxon>Spermatophyta</taxon>
        <taxon>Magnoliopsida</taxon>
        <taxon>eudicotyledons</taxon>
        <taxon>Gunneridae</taxon>
        <taxon>Pentapetalae</taxon>
        <taxon>rosids</taxon>
        <taxon>malvids</taxon>
        <taxon>Brassicales</taxon>
        <taxon>Brassicaceae</taxon>
        <taxon>Camelineae</taxon>
        <taxon>Camelina</taxon>
    </lineage>
</organism>
<name>A0ABM1QB88_CAMSA</name>
<dbReference type="RefSeq" id="XP_010421794.1">
    <property type="nucleotide sequence ID" value="XM_010423492.2"/>
</dbReference>
<evidence type="ECO:0000313" key="4">
    <source>
        <dbReference type="RefSeq" id="XP_019084026.1"/>
    </source>
</evidence>
<dbReference type="InterPro" id="IPR040256">
    <property type="entry name" value="At4g02000-like"/>
</dbReference>
<sequence>MDGNAFLFRIPNVLTINRVINQRLWNFEGQTMFVAKWEPGVVPVKPELSSVPIWLELRDEPRGDPKLLHPDPVKKTNLEVAKVFTIIDLRKPLPEAVNVKFQCGEIRRVRVSSPWMPPICSHCKEMGHTIKKCTKVSLFCSGCDSSSHSTQNCPRISKKKKQPQYRLKPAFQSQPSVVIPTGSQLAPAQALGKVTQVKSSGMLSVPASNLLVGESSGTKGNDVFSGVSAAEPDSSDAYSSDYVSSDGGGYVDEDYGFTAVVSKKHRRRERGTGLKINSDLCV</sequence>
<dbReference type="InterPro" id="IPR025558">
    <property type="entry name" value="DUF4283"/>
</dbReference>